<protein>
    <submittedName>
        <fullName evidence="2">Uncharacterized protein</fullName>
    </submittedName>
</protein>
<evidence type="ECO:0000256" key="1">
    <source>
        <dbReference type="SAM" id="Phobius"/>
    </source>
</evidence>
<dbReference type="Proteomes" id="UP000016637">
    <property type="component" value="Unassembled WGS sequence"/>
</dbReference>
<keyword evidence="1" id="KW-0812">Transmembrane</keyword>
<organism evidence="2 3">
    <name type="scientific">Gemella bergeri ATCC 700627</name>
    <dbReference type="NCBI Taxonomy" id="1321820"/>
    <lineage>
        <taxon>Bacteria</taxon>
        <taxon>Bacillati</taxon>
        <taxon>Bacillota</taxon>
        <taxon>Bacilli</taxon>
        <taxon>Bacillales</taxon>
        <taxon>Gemellaceae</taxon>
        <taxon>Gemella</taxon>
    </lineage>
</organism>
<dbReference type="AlphaFoldDB" id="U2QMG1"/>
<dbReference type="EMBL" id="AWVP01000062">
    <property type="protein sequence ID" value="ERK57706.1"/>
    <property type="molecule type" value="Genomic_DNA"/>
</dbReference>
<keyword evidence="1" id="KW-1133">Transmembrane helix</keyword>
<dbReference type="HOGENOM" id="CLU_1914053_0_0_9"/>
<keyword evidence="1" id="KW-0472">Membrane</keyword>
<name>U2QMG1_9BACL</name>
<proteinExistence type="predicted"/>
<sequence length="132" mass="15659">MLLNVWSHVANFSILLAYVSIYLTYRTFKNTKNIQIQINKNTNRLLLLKDKEELISSLENYIKLIKEQSNDFQLWKNDIYATLVDIETSHGEILNCANEEYSSYFKKRYIDNQETIRLLTKLKNSIKKECSI</sequence>
<feature type="transmembrane region" description="Helical" evidence="1">
    <location>
        <begin position="6"/>
        <end position="25"/>
    </location>
</feature>
<comment type="caution">
    <text evidence="2">The sequence shown here is derived from an EMBL/GenBank/DDBJ whole genome shotgun (WGS) entry which is preliminary data.</text>
</comment>
<dbReference type="RefSeq" id="WP_021753687.1">
    <property type="nucleotide sequence ID" value="NZ_KI271875.1"/>
</dbReference>
<accession>U2QMG1</accession>
<gene>
    <name evidence="2" type="ORF">HMPREF1983_01031</name>
</gene>
<reference evidence="2 3" key="1">
    <citation type="submission" date="2013-08" db="EMBL/GenBank/DDBJ databases">
        <authorList>
            <person name="Weinstock G."/>
            <person name="Sodergren E."/>
            <person name="Wylie T."/>
            <person name="Fulton L."/>
            <person name="Fulton R."/>
            <person name="Fronick C."/>
            <person name="O'Laughlin M."/>
            <person name="Godfrey J."/>
            <person name="Miner T."/>
            <person name="Herter B."/>
            <person name="Appelbaum E."/>
            <person name="Cordes M."/>
            <person name="Lek S."/>
            <person name="Wollam A."/>
            <person name="Pepin K.H."/>
            <person name="Palsikar V.B."/>
            <person name="Mitreva M."/>
            <person name="Wilson R.K."/>
        </authorList>
    </citation>
    <scope>NUCLEOTIDE SEQUENCE [LARGE SCALE GENOMIC DNA]</scope>
    <source>
        <strain evidence="2 3">ATCC 700627</strain>
    </source>
</reference>
<evidence type="ECO:0000313" key="3">
    <source>
        <dbReference type="Proteomes" id="UP000016637"/>
    </source>
</evidence>
<keyword evidence="3" id="KW-1185">Reference proteome</keyword>
<evidence type="ECO:0000313" key="2">
    <source>
        <dbReference type="EMBL" id="ERK57706.1"/>
    </source>
</evidence>
<dbReference type="PATRIC" id="fig|1321820.3.peg.1003"/>